<dbReference type="EMBL" id="LAZR01037270">
    <property type="protein sequence ID" value="KKL22655.1"/>
    <property type="molecule type" value="Genomic_DNA"/>
</dbReference>
<organism evidence="2">
    <name type="scientific">marine sediment metagenome</name>
    <dbReference type="NCBI Taxonomy" id="412755"/>
    <lineage>
        <taxon>unclassified sequences</taxon>
        <taxon>metagenomes</taxon>
        <taxon>ecological metagenomes</taxon>
    </lineage>
</organism>
<feature type="region of interest" description="Disordered" evidence="1">
    <location>
        <begin position="245"/>
        <end position="271"/>
    </location>
</feature>
<reference evidence="2" key="1">
    <citation type="journal article" date="2015" name="Nature">
        <title>Complex archaea that bridge the gap between prokaryotes and eukaryotes.</title>
        <authorList>
            <person name="Spang A."/>
            <person name="Saw J.H."/>
            <person name="Jorgensen S.L."/>
            <person name="Zaremba-Niedzwiedzka K."/>
            <person name="Martijn J."/>
            <person name="Lind A.E."/>
            <person name="van Eijk R."/>
            <person name="Schleper C."/>
            <person name="Guy L."/>
            <person name="Ettema T.J."/>
        </authorList>
    </citation>
    <scope>NUCLEOTIDE SEQUENCE</scope>
</reference>
<name>A0A0F9BLC9_9ZZZZ</name>
<feature type="non-terminal residue" evidence="2">
    <location>
        <position position="271"/>
    </location>
</feature>
<protein>
    <submittedName>
        <fullName evidence="2">Uncharacterized protein</fullName>
    </submittedName>
</protein>
<feature type="compositionally biased region" description="Basic and acidic residues" evidence="1">
    <location>
        <begin position="257"/>
        <end position="271"/>
    </location>
</feature>
<proteinExistence type="predicted"/>
<sequence length="271" mass="31367">MNKRNITGQKQVLAEISKTRNVFIELDDFFRKADENIANDPDDPREGIGRFPGLDRLMLLIPCVINRLGEDISKIKEGENVAPITEGLQAIKEGVNSVLAYYLQDDVDGALNLLSNALSDIDKLSSKKSQSNIRFLRDIARIAPDFQILLDMFEGFRENRRIRPKEPETDESWSPERWLYYYREQARLEEPLIAMVDAEGFSEASLEKGMKQMIEESEQRDKVMEKHFISHKLMKNRDAAFDPEHPEKFLDLSNIPDIKDKDDDDYEVRSI</sequence>
<accession>A0A0F9BLC9</accession>
<comment type="caution">
    <text evidence="2">The sequence shown here is derived from an EMBL/GenBank/DDBJ whole genome shotgun (WGS) entry which is preliminary data.</text>
</comment>
<evidence type="ECO:0000313" key="2">
    <source>
        <dbReference type="EMBL" id="KKL22655.1"/>
    </source>
</evidence>
<dbReference type="AlphaFoldDB" id="A0A0F9BLC9"/>
<gene>
    <name evidence="2" type="ORF">LCGC14_2433280</name>
</gene>
<evidence type="ECO:0000256" key="1">
    <source>
        <dbReference type="SAM" id="MobiDB-lite"/>
    </source>
</evidence>